<feature type="transmembrane region" description="Helical" evidence="11">
    <location>
        <begin position="111"/>
        <end position="143"/>
    </location>
</feature>
<dbReference type="InterPro" id="IPR003593">
    <property type="entry name" value="AAA+_ATPase"/>
</dbReference>
<dbReference type="Pfam" id="PF02361">
    <property type="entry name" value="CbiQ"/>
    <property type="match status" value="1"/>
</dbReference>
<dbReference type="PROSITE" id="PS50893">
    <property type="entry name" value="ABC_TRANSPORTER_2"/>
    <property type="match status" value="1"/>
</dbReference>
<evidence type="ECO:0000256" key="5">
    <source>
        <dbReference type="ARBA" id="ARBA00022692"/>
    </source>
</evidence>
<feature type="transmembrane region" description="Helical" evidence="11">
    <location>
        <begin position="163"/>
        <end position="187"/>
    </location>
</feature>
<evidence type="ECO:0000256" key="6">
    <source>
        <dbReference type="ARBA" id="ARBA00022741"/>
    </source>
</evidence>
<dbReference type="InterPro" id="IPR003439">
    <property type="entry name" value="ABC_transporter-like_ATP-bd"/>
</dbReference>
<dbReference type="EMBL" id="JAUSVO010000003">
    <property type="protein sequence ID" value="MDQ0438181.1"/>
    <property type="molecule type" value="Genomic_DNA"/>
</dbReference>
<evidence type="ECO:0000256" key="2">
    <source>
        <dbReference type="ARBA" id="ARBA00005417"/>
    </source>
</evidence>
<dbReference type="CDD" id="cd16914">
    <property type="entry name" value="EcfT"/>
    <property type="match status" value="1"/>
</dbReference>
<feature type="compositionally biased region" description="Basic and acidic residues" evidence="10">
    <location>
        <begin position="271"/>
        <end position="280"/>
    </location>
</feature>
<dbReference type="Proteomes" id="UP001241603">
    <property type="component" value="Unassembled WGS sequence"/>
</dbReference>
<evidence type="ECO:0000256" key="9">
    <source>
        <dbReference type="ARBA" id="ARBA00023136"/>
    </source>
</evidence>
<dbReference type="SUPFAM" id="SSF52540">
    <property type="entry name" value="P-loop containing nucleoside triphosphate hydrolases"/>
    <property type="match status" value="1"/>
</dbReference>
<dbReference type="InterPro" id="IPR003339">
    <property type="entry name" value="ABC/ECF_trnsptr_transmembrane"/>
</dbReference>
<proteinExistence type="inferred from homology"/>
<feature type="domain" description="ABC transporter" evidence="12">
    <location>
        <begin position="336"/>
        <end position="566"/>
    </location>
</feature>
<dbReference type="SMART" id="SM00382">
    <property type="entry name" value="AAA"/>
    <property type="match status" value="1"/>
</dbReference>
<accession>A0ABU0H7B2</accession>
<reference evidence="13 14" key="1">
    <citation type="submission" date="2023-07" db="EMBL/GenBank/DDBJ databases">
        <title>Genomic Encyclopedia of Type Strains, Phase IV (KMG-IV): sequencing the most valuable type-strain genomes for metagenomic binning, comparative biology and taxonomic classification.</title>
        <authorList>
            <person name="Goeker M."/>
        </authorList>
    </citation>
    <scope>NUCLEOTIDE SEQUENCE [LARGE SCALE GENOMIC DNA]</scope>
    <source>
        <strain evidence="13 14">B6-8</strain>
    </source>
</reference>
<dbReference type="GO" id="GO:0005524">
    <property type="term" value="F:ATP binding"/>
    <property type="evidence" value="ECO:0007669"/>
    <property type="project" value="UniProtKB-KW"/>
</dbReference>
<keyword evidence="14" id="KW-1185">Reference proteome</keyword>
<keyword evidence="9 11" id="KW-0472">Membrane</keyword>
<evidence type="ECO:0000256" key="11">
    <source>
        <dbReference type="SAM" id="Phobius"/>
    </source>
</evidence>
<comment type="similarity">
    <text evidence="2">Belongs to the ABC transporter superfamily.</text>
</comment>
<name>A0ABU0H7B2_9HYPH</name>
<keyword evidence="5 11" id="KW-0812">Transmembrane</keyword>
<evidence type="ECO:0000256" key="1">
    <source>
        <dbReference type="ARBA" id="ARBA00004141"/>
    </source>
</evidence>
<keyword evidence="7 13" id="KW-0067">ATP-binding</keyword>
<sequence>MLAISCLLDCAAVRENAYSIADMRANTWLAGPPGCGHDMINEQPEELRCAGRRCRPATGRAADGADRPDGFAAAPHRCGLRRLPDSRLGRHGELGLGSSQAMAAHDLRLQIVAAFILILCISQVHLLPVAAIVLAVSVTVAWLMRLERHLWHRLQHVEGFMALLFLMLPLTTPAQPIASIGVVTASLEGLERAALIACKASACVLVLMVMLGQVEASRLGAALRDLGLPEPVARLIAMTARYLQLVRDEARRLHDAMRARLSTPLQPSHMAEPRQSDRHAAGVRARQVAPHRGGDAVPWLWRALPTSCTLAADGAGLDAFRRRRRRRGRQILSALIALEDVGVTRDGIAVLHGATLSLVAGQRLAIVGPNGAGKTTLLRTIVGLEKPASGTVRLFGAACGEERPFRQYRPRIGYLFQDSDDQLFCPTVIEDVAFGPLNTGCDETEAERRGVAALADLGIGHLAERISHRLSGGEKRLVCFAGLLAMKPDVLMLDEPTNGVDNKNGRRLRYALRAFPGAMLPVSHDAAFVADFATRAMIIDGGTLQPAEIHAHAHTHSHLHLHPAPPSAR</sequence>
<dbReference type="InterPro" id="IPR017871">
    <property type="entry name" value="ABC_transporter-like_CS"/>
</dbReference>
<evidence type="ECO:0000313" key="13">
    <source>
        <dbReference type="EMBL" id="MDQ0438181.1"/>
    </source>
</evidence>
<feature type="region of interest" description="Disordered" evidence="10">
    <location>
        <begin position="265"/>
        <end position="289"/>
    </location>
</feature>
<evidence type="ECO:0000256" key="3">
    <source>
        <dbReference type="ARBA" id="ARBA00008564"/>
    </source>
</evidence>
<dbReference type="CDD" id="cd03225">
    <property type="entry name" value="ABC_cobalt_CbiO_domain1"/>
    <property type="match status" value="1"/>
</dbReference>
<comment type="caution">
    <text evidence="13">The sequence shown here is derived from an EMBL/GenBank/DDBJ whole genome shotgun (WGS) entry which is preliminary data.</text>
</comment>
<dbReference type="InterPro" id="IPR050095">
    <property type="entry name" value="ECF_ABC_transporter_ATP-bd"/>
</dbReference>
<dbReference type="InterPro" id="IPR027417">
    <property type="entry name" value="P-loop_NTPase"/>
</dbReference>
<evidence type="ECO:0000256" key="7">
    <source>
        <dbReference type="ARBA" id="ARBA00022840"/>
    </source>
</evidence>
<protein>
    <submittedName>
        <fullName evidence="13">Energy-coupling factor transporter ATP-binding protein EcfA2</fullName>
    </submittedName>
</protein>
<keyword evidence="6" id="KW-0547">Nucleotide-binding</keyword>
<dbReference type="InterPro" id="IPR015856">
    <property type="entry name" value="ABC_transpr_CbiO/EcfA_su"/>
</dbReference>
<dbReference type="Pfam" id="PF00005">
    <property type="entry name" value="ABC_tran"/>
    <property type="match status" value="1"/>
</dbReference>
<keyword evidence="8 11" id="KW-1133">Transmembrane helix</keyword>
<evidence type="ECO:0000259" key="12">
    <source>
        <dbReference type="PROSITE" id="PS50893"/>
    </source>
</evidence>
<dbReference type="PANTHER" id="PTHR43553:SF24">
    <property type="entry name" value="ENERGY-COUPLING FACTOR TRANSPORTER ATP-BINDING PROTEIN ECFA1"/>
    <property type="match status" value="1"/>
</dbReference>
<comment type="similarity">
    <text evidence="3">Belongs to the CbiQ family.</text>
</comment>
<evidence type="ECO:0000256" key="10">
    <source>
        <dbReference type="SAM" id="MobiDB-lite"/>
    </source>
</evidence>
<evidence type="ECO:0000256" key="8">
    <source>
        <dbReference type="ARBA" id="ARBA00022989"/>
    </source>
</evidence>
<gene>
    <name evidence="13" type="ORF">QO014_002573</name>
</gene>
<feature type="transmembrane region" description="Helical" evidence="11">
    <location>
        <begin position="193"/>
        <end position="214"/>
    </location>
</feature>
<comment type="subcellular location">
    <subcellularLocation>
        <location evidence="1">Membrane</location>
        <topology evidence="1">Multi-pass membrane protein</topology>
    </subcellularLocation>
</comment>
<keyword evidence="4" id="KW-0813">Transport</keyword>
<evidence type="ECO:0000313" key="14">
    <source>
        <dbReference type="Proteomes" id="UP001241603"/>
    </source>
</evidence>
<dbReference type="PROSITE" id="PS00211">
    <property type="entry name" value="ABC_TRANSPORTER_1"/>
    <property type="match status" value="1"/>
</dbReference>
<dbReference type="PANTHER" id="PTHR43553">
    <property type="entry name" value="HEAVY METAL TRANSPORTER"/>
    <property type="match status" value="1"/>
</dbReference>
<dbReference type="Gene3D" id="3.40.50.300">
    <property type="entry name" value="P-loop containing nucleotide triphosphate hydrolases"/>
    <property type="match status" value="1"/>
</dbReference>
<organism evidence="13 14">
    <name type="scientific">Kaistia dalseonensis</name>
    <dbReference type="NCBI Taxonomy" id="410840"/>
    <lineage>
        <taxon>Bacteria</taxon>
        <taxon>Pseudomonadati</taxon>
        <taxon>Pseudomonadota</taxon>
        <taxon>Alphaproteobacteria</taxon>
        <taxon>Hyphomicrobiales</taxon>
        <taxon>Kaistiaceae</taxon>
        <taxon>Kaistia</taxon>
    </lineage>
</organism>
<evidence type="ECO:0000256" key="4">
    <source>
        <dbReference type="ARBA" id="ARBA00022448"/>
    </source>
</evidence>